<feature type="non-terminal residue" evidence="3">
    <location>
        <position position="1"/>
    </location>
</feature>
<dbReference type="AlphaFoldDB" id="A0A166LTP8"/>
<dbReference type="GO" id="GO:0016787">
    <property type="term" value="F:hydrolase activity"/>
    <property type="evidence" value="ECO:0007669"/>
    <property type="project" value="UniProtKB-KW"/>
</dbReference>
<dbReference type="EMBL" id="KV417533">
    <property type="protein sequence ID" value="KZP23309.1"/>
    <property type="molecule type" value="Genomic_DNA"/>
</dbReference>
<dbReference type="OrthoDB" id="408631at2759"/>
<reference evidence="3 4" key="1">
    <citation type="journal article" date="2016" name="Mol. Biol. Evol.">
        <title>Comparative Genomics of Early-Diverging Mushroom-Forming Fungi Provides Insights into the Origins of Lignocellulose Decay Capabilities.</title>
        <authorList>
            <person name="Nagy L.G."/>
            <person name="Riley R."/>
            <person name="Tritt A."/>
            <person name="Adam C."/>
            <person name="Daum C."/>
            <person name="Floudas D."/>
            <person name="Sun H."/>
            <person name="Yadav J.S."/>
            <person name="Pangilinan J."/>
            <person name="Larsson K.H."/>
            <person name="Matsuura K."/>
            <person name="Barry K."/>
            <person name="Labutti K."/>
            <person name="Kuo R."/>
            <person name="Ohm R.A."/>
            <person name="Bhattacharya S.S."/>
            <person name="Shirouzu T."/>
            <person name="Yoshinaga Y."/>
            <person name="Martin F.M."/>
            <person name="Grigoriev I.V."/>
            <person name="Hibbett D.S."/>
        </authorList>
    </citation>
    <scope>NUCLEOTIDE SEQUENCE [LARGE SCALE GENOMIC DNA]</scope>
    <source>
        <strain evidence="3 4">CBS 109695</strain>
    </source>
</reference>
<dbReference type="Proteomes" id="UP000076532">
    <property type="component" value="Unassembled WGS sequence"/>
</dbReference>
<sequence>MSPRSGFCLPSLGSDRAYCSFIASRTARPITVCDIDYRKAPEHPFPAALQDAEDIVVHITSQPTRFDVNNIFLSGFSAGGCIALSAAAMLGPERIKGVATFSAPVDLSKIYDAPEKTIVTGFVIPPAMHNLFFDAYLLPSQARKDSRVSPLFAPAESFPRHVYLACGNADNLYTPAEMLIQKLEKAGHGDAVFATAEREAHFFEKFAKDGSETAGKRDRMYADVVDMINRATGETRK</sequence>
<dbReference type="PANTHER" id="PTHR48081:SF8">
    <property type="entry name" value="ALPHA_BETA HYDROLASE FOLD-3 DOMAIN-CONTAINING PROTEIN-RELATED"/>
    <property type="match status" value="1"/>
</dbReference>
<organism evidence="3 4">
    <name type="scientific">Athelia psychrophila</name>
    <dbReference type="NCBI Taxonomy" id="1759441"/>
    <lineage>
        <taxon>Eukaryota</taxon>
        <taxon>Fungi</taxon>
        <taxon>Dikarya</taxon>
        <taxon>Basidiomycota</taxon>
        <taxon>Agaricomycotina</taxon>
        <taxon>Agaricomycetes</taxon>
        <taxon>Agaricomycetidae</taxon>
        <taxon>Atheliales</taxon>
        <taxon>Atheliaceae</taxon>
        <taxon>Athelia</taxon>
    </lineage>
</organism>
<feature type="domain" description="Alpha/beta hydrolase fold-3" evidence="2">
    <location>
        <begin position="6"/>
        <end position="201"/>
    </location>
</feature>
<keyword evidence="4" id="KW-1185">Reference proteome</keyword>
<dbReference type="InterPro" id="IPR050300">
    <property type="entry name" value="GDXG_lipolytic_enzyme"/>
</dbReference>
<dbReference type="STRING" id="436010.A0A166LTP8"/>
<dbReference type="Pfam" id="PF07859">
    <property type="entry name" value="Abhydrolase_3"/>
    <property type="match status" value="1"/>
</dbReference>
<dbReference type="PANTHER" id="PTHR48081">
    <property type="entry name" value="AB HYDROLASE SUPERFAMILY PROTEIN C4A8.06C"/>
    <property type="match status" value="1"/>
</dbReference>
<evidence type="ECO:0000259" key="2">
    <source>
        <dbReference type="Pfam" id="PF07859"/>
    </source>
</evidence>
<protein>
    <submittedName>
        <fullName evidence="3">Alpha/beta-hydrolase</fullName>
    </submittedName>
</protein>
<proteinExistence type="predicted"/>
<dbReference type="SUPFAM" id="SSF53474">
    <property type="entry name" value="alpha/beta-Hydrolases"/>
    <property type="match status" value="1"/>
</dbReference>
<evidence type="ECO:0000313" key="4">
    <source>
        <dbReference type="Proteomes" id="UP000076532"/>
    </source>
</evidence>
<evidence type="ECO:0000313" key="3">
    <source>
        <dbReference type="EMBL" id="KZP23309.1"/>
    </source>
</evidence>
<accession>A0A166LTP8</accession>
<name>A0A166LTP8_9AGAM</name>
<dbReference type="Gene3D" id="3.40.50.1820">
    <property type="entry name" value="alpha/beta hydrolase"/>
    <property type="match status" value="1"/>
</dbReference>
<gene>
    <name evidence="3" type="ORF">FIBSPDRAFT_858579</name>
</gene>
<dbReference type="InterPro" id="IPR029058">
    <property type="entry name" value="AB_hydrolase_fold"/>
</dbReference>
<keyword evidence="1" id="KW-0378">Hydrolase</keyword>
<dbReference type="InterPro" id="IPR013094">
    <property type="entry name" value="AB_hydrolase_3"/>
</dbReference>
<evidence type="ECO:0000256" key="1">
    <source>
        <dbReference type="ARBA" id="ARBA00022801"/>
    </source>
</evidence>